<dbReference type="EMBL" id="JACOPS010000004">
    <property type="protein sequence ID" value="MBC5728768.1"/>
    <property type="molecule type" value="Genomic_DNA"/>
</dbReference>
<feature type="domain" description="Glycosyltransferase family 28 N-terminal" evidence="11">
    <location>
        <begin position="3"/>
        <end position="146"/>
    </location>
</feature>
<keyword evidence="9 10" id="KW-0961">Cell wall biogenesis/degradation</keyword>
<feature type="binding site" evidence="10">
    <location>
        <position position="199"/>
    </location>
    <ligand>
        <name>UDP-N-acetyl-alpha-D-glucosamine</name>
        <dbReference type="ChEBI" id="CHEBI:57705"/>
    </ligand>
</feature>
<keyword evidence="3 10" id="KW-0328">Glycosyltransferase</keyword>
<feature type="binding site" evidence="10">
    <location>
        <begin position="10"/>
        <end position="12"/>
    </location>
    <ligand>
        <name>UDP-N-acetyl-alpha-D-glucosamine</name>
        <dbReference type="ChEBI" id="CHEBI:57705"/>
    </ligand>
</feature>
<comment type="similarity">
    <text evidence="10">Belongs to the glycosyltransferase 28 family. MurG subfamily.</text>
</comment>
<organism evidence="13 14">
    <name type="scientific">Ruminococcus intestinalis</name>
    <dbReference type="NCBI Taxonomy" id="2763066"/>
    <lineage>
        <taxon>Bacteria</taxon>
        <taxon>Bacillati</taxon>
        <taxon>Bacillota</taxon>
        <taxon>Clostridia</taxon>
        <taxon>Eubacteriales</taxon>
        <taxon>Oscillospiraceae</taxon>
        <taxon>Ruminococcus</taxon>
    </lineage>
</organism>
<name>A0ABR7HMK2_9FIRM</name>
<dbReference type="Pfam" id="PF04101">
    <property type="entry name" value="Glyco_tran_28_C"/>
    <property type="match status" value="1"/>
</dbReference>
<keyword evidence="4 10" id="KW-0808">Transferase</keyword>
<comment type="function">
    <text evidence="10">Cell wall formation. Catalyzes the transfer of a GlcNAc subunit on undecaprenyl-pyrophosphoryl-MurNAc-pentapeptide (lipid intermediate I) to form undecaprenyl-pyrophosphoryl-MurNAc-(pentapeptide)GlcNAc (lipid intermediate II).</text>
</comment>
<keyword evidence="6 10" id="KW-0573">Peptidoglycan synthesis</keyword>
<dbReference type="CDD" id="cd03785">
    <property type="entry name" value="GT28_MurG"/>
    <property type="match status" value="1"/>
</dbReference>
<reference evidence="13 14" key="1">
    <citation type="submission" date="2020-08" db="EMBL/GenBank/DDBJ databases">
        <title>Genome public.</title>
        <authorList>
            <person name="Liu C."/>
            <person name="Sun Q."/>
        </authorList>
    </citation>
    <scope>NUCLEOTIDE SEQUENCE [LARGE SCALE GENOMIC DNA]</scope>
    <source>
        <strain evidence="13 14">NSJ-71</strain>
    </source>
</reference>
<evidence type="ECO:0000256" key="1">
    <source>
        <dbReference type="ARBA" id="ARBA00022475"/>
    </source>
</evidence>
<keyword evidence="2 10" id="KW-0132">Cell division</keyword>
<feature type="binding site" evidence="10">
    <location>
        <position position="258"/>
    </location>
    <ligand>
        <name>UDP-N-acetyl-alpha-D-glucosamine</name>
        <dbReference type="ChEBI" id="CHEBI:57705"/>
    </ligand>
</feature>
<dbReference type="InterPro" id="IPR006009">
    <property type="entry name" value="GlcNAc_MurG"/>
</dbReference>
<evidence type="ECO:0000256" key="9">
    <source>
        <dbReference type="ARBA" id="ARBA00023316"/>
    </source>
</evidence>
<gene>
    <name evidence="10 13" type="primary">murG</name>
    <name evidence="13" type="ORF">H8R91_09620</name>
</gene>
<feature type="binding site" evidence="10">
    <location>
        <position position="303"/>
    </location>
    <ligand>
        <name>UDP-N-acetyl-alpha-D-glucosamine</name>
        <dbReference type="ChEBI" id="CHEBI:57705"/>
    </ligand>
</feature>
<keyword evidence="8 10" id="KW-0131">Cell cycle</keyword>
<comment type="catalytic activity">
    <reaction evidence="10">
        <text>di-trans,octa-cis-undecaprenyl diphospho-N-acetyl-alpha-D-muramoyl-L-alanyl-D-glutamyl-meso-2,6-diaminopimeloyl-D-alanyl-D-alanine + UDP-N-acetyl-alpha-D-glucosamine = di-trans,octa-cis-undecaprenyl diphospho-[N-acetyl-alpha-D-glucosaminyl-(1-&gt;4)]-N-acetyl-alpha-D-muramoyl-L-alanyl-D-glutamyl-meso-2,6-diaminopimeloyl-D-alanyl-D-alanine + UDP + H(+)</text>
        <dbReference type="Rhea" id="RHEA:31227"/>
        <dbReference type="ChEBI" id="CHEBI:15378"/>
        <dbReference type="ChEBI" id="CHEBI:57705"/>
        <dbReference type="ChEBI" id="CHEBI:58223"/>
        <dbReference type="ChEBI" id="CHEBI:61387"/>
        <dbReference type="ChEBI" id="CHEBI:61388"/>
        <dbReference type="EC" id="2.4.1.227"/>
    </reaction>
</comment>
<evidence type="ECO:0000313" key="14">
    <source>
        <dbReference type="Proteomes" id="UP000636755"/>
    </source>
</evidence>
<dbReference type="Pfam" id="PF03033">
    <property type="entry name" value="Glyco_transf_28"/>
    <property type="match status" value="1"/>
</dbReference>
<dbReference type="NCBIfam" id="TIGR01133">
    <property type="entry name" value="murG"/>
    <property type="match status" value="1"/>
</dbReference>
<feature type="binding site" evidence="10">
    <location>
        <position position="128"/>
    </location>
    <ligand>
        <name>UDP-N-acetyl-alpha-D-glucosamine</name>
        <dbReference type="ChEBI" id="CHEBI:57705"/>
    </ligand>
</feature>
<keyword evidence="5 10" id="KW-0133">Cell shape</keyword>
<keyword evidence="1 10" id="KW-1003">Cell membrane</keyword>
<dbReference type="PANTHER" id="PTHR21015">
    <property type="entry name" value="UDP-N-ACETYLGLUCOSAMINE--N-ACETYLMURAMYL-(PENTAPEPTIDE) PYROPHOSPHORYL-UNDECAPRENOL N-ACETYLGLUCOSAMINE TRANSFERASE 1"/>
    <property type="match status" value="1"/>
</dbReference>
<comment type="caution">
    <text evidence="10">Lacks conserved residue(s) required for the propagation of feature annotation.</text>
</comment>
<dbReference type="RefSeq" id="WP_186935833.1">
    <property type="nucleotide sequence ID" value="NZ_JACOPS010000004.1"/>
</dbReference>
<evidence type="ECO:0000256" key="2">
    <source>
        <dbReference type="ARBA" id="ARBA00022618"/>
    </source>
</evidence>
<evidence type="ECO:0000256" key="10">
    <source>
        <dbReference type="HAMAP-Rule" id="MF_00033"/>
    </source>
</evidence>
<evidence type="ECO:0000256" key="3">
    <source>
        <dbReference type="ARBA" id="ARBA00022676"/>
    </source>
</evidence>
<dbReference type="HAMAP" id="MF_00033">
    <property type="entry name" value="MurG"/>
    <property type="match status" value="1"/>
</dbReference>
<proteinExistence type="inferred from homology"/>
<feature type="domain" description="Glycosyl transferase family 28 C-terminal" evidence="12">
    <location>
        <begin position="193"/>
        <end position="361"/>
    </location>
</feature>
<evidence type="ECO:0000256" key="5">
    <source>
        <dbReference type="ARBA" id="ARBA00022960"/>
    </source>
</evidence>
<dbReference type="SUPFAM" id="SSF53756">
    <property type="entry name" value="UDP-Glycosyltransferase/glycogen phosphorylase"/>
    <property type="match status" value="1"/>
</dbReference>
<keyword evidence="14" id="KW-1185">Reference proteome</keyword>
<evidence type="ECO:0000313" key="13">
    <source>
        <dbReference type="EMBL" id="MBC5728768.1"/>
    </source>
</evidence>
<evidence type="ECO:0000256" key="7">
    <source>
        <dbReference type="ARBA" id="ARBA00023136"/>
    </source>
</evidence>
<feature type="binding site" evidence="10">
    <location>
        <position position="170"/>
    </location>
    <ligand>
        <name>UDP-N-acetyl-alpha-D-glucosamine</name>
        <dbReference type="ChEBI" id="CHEBI:57705"/>
    </ligand>
</feature>
<dbReference type="Proteomes" id="UP000636755">
    <property type="component" value="Unassembled WGS sequence"/>
</dbReference>
<evidence type="ECO:0000256" key="4">
    <source>
        <dbReference type="ARBA" id="ARBA00022679"/>
    </source>
</evidence>
<dbReference type="InterPro" id="IPR007235">
    <property type="entry name" value="Glyco_trans_28_C"/>
</dbReference>
<dbReference type="PANTHER" id="PTHR21015:SF22">
    <property type="entry name" value="GLYCOSYLTRANSFERASE"/>
    <property type="match status" value="1"/>
</dbReference>
<sequence>MRVLLAGGGTAGHINPALAIAGFIKQKKPDTEFLFVGNKGGMEETLVPQAGYNMKFIVISGFNRKLSPKGLVDNVKTVKRTITSSIDAKKIIKEFKPDICIGTGGYVSGPVIRAAAKLGVKTVIHEQNAYPGITNKMLAKEVDKVMLAVPDAKKHFDKKADFAVTGNPVRSKILTANREEARAKLGVDERPVVLSFGGSLGARKINEGVADLIARSGLDGRYQHIHAYGKYGKWFPDLLKEKGCDLEKADNLDIREFINDMDVCMAAADLVICRAGAITLSEIQALGKPAILIPSPNVAENHQYHNAMALVNAGAADIIEEKDLTGRLLMQKADNMLSNPEKLAEYAKNARKTAITDANERIYSVIKGVLGLV</sequence>
<accession>A0ABR7HMK2</accession>
<evidence type="ECO:0000256" key="8">
    <source>
        <dbReference type="ARBA" id="ARBA00023306"/>
    </source>
</evidence>
<protein>
    <recommendedName>
        <fullName evidence="10">UDP-N-acetylglucosamine--N-acetylmuramyl-(pentapeptide) pyrophosphoryl-undecaprenol N-acetylglucosamine transferase</fullName>
        <ecNumber evidence="10">2.4.1.227</ecNumber>
    </recommendedName>
    <alternativeName>
        <fullName evidence="10">Undecaprenyl-PP-MurNAc-pentapeptide-UDPGlcNAc GlcNAc transferase</fullName>
    </alternativeName>
</protein>
<evidence type="ECO:0000256" key="6">
    <source>
        <dbReference type="ARBA" id="ARBA00022984"/>
    </source>
</evidence>
<dbReference type="InterPro" id="IPR004276">
    <property type="entry name" value="GlycoTrans_28_N"/>
</dbReference>
<dbReference type="EC" id="2.4.1.227" evidence="10"/>
<comment type="pathway">
    <text evidence="10">Cell wall biogenesis; peptidoglycan biosynthesis.</text>
</comment>
<dbReference type="Gene3D" id="3.40.50.2000">
    <property type="entry name" value="Glycogen Phosphorylase B"/>
    <property type="match status" value="2"/>
</dbReference>
<keyword evidence="7 10" id="KW-0472">Membrane</keyword>
<comment type="caution">
    <text evidence="13">The sequence shown here is derived from an EMBL/GenBank/DDBJ whole genome shotgun (WGS) entry which is preliminary data.</text>
</comment>
<dbReference type="GO" id="GO:0016757">
    <property type="term" value="F:glycosyltransferase activity"/>
    <property type="evidence" value="ECO:0007669"/>
    <property type="project" value="UniProtKB-KW"/>
</dbReference>
<comment type="subcellular location">
    <subcellularLocation>
        <location evidence="10">Cell membrane</location>
        <topology evidence="10">Peripheral membrane protein</topology>
        <orientation evidence="10">Cytoplasmic side</orientation>
    </subcellularLocation>
</comment>
<evidence type="ECO:0000259" key="12">
    <source>
        <dbReference type="Pfam" id="PF04101"/>
    </source>
</evidence>
<evidence type="ECO:0000259" key="11">
    <source>
        <dbReference type="Pfam" id="PF03033"/>
    </source>
</evidence>